<name>A0A9D2MWG4_9FIRM</name>
<accession>A0A9D2MWG4</accession>
<dbReference type="EMBL" id="DWXG01000063">
    <property type="protein sequence ID" value="HJB98514.1"/>
    <property type="molecule type" value="Genomic_DNA"/>
</dbReference>
<gene>
    <name evidence="1" type="ORF">H9710_08045</name>
</gene>
<evidence type="ECO:0000313" key="1">
    <source>
        <dbReference type="EMBL" id="HJB98514.1"/>
    </source>
</evidence>
<dbReference type="Proteomes" id="UP000826793">
    <property type="component" value="Unassembled WGS sequence"/>
</dbReference>
<sequence>MGSRYERQASPALARQVQALEGGEDPVSQAAGWVLAPVLGTFVRWVLERALSAGVSRLYFLARDGWFPYRLAQTLCQAWKLPVECRYLYGSRLAWRQPLYAWDHRQAVAHLCRSGVAVTPDRVLARAGLSPRERAFLLAQGGLEGERLLSPREREALADRLADWKEFLDVLDKRSRRALPEAEGYLRQEGLWDPVPWALVDSGWMGTLQESLGALLEGLGWQGTLRGWYWGLYRAPRRGTWDCCYFRPGRDLSRQASFEPSFFEGVFSAPHGMTVGYLQKGGRFFPQLEESRPLPLVAWETQLFCRYGALLAKEPGGLEALPQGREVQPLLRLLLTRPTRAEAEAFGALPFSDDPARGVETPLAAPLAKEELSRRRLLSWALFRERMPPSAWLPGSAVLAGAEEVLPVLDRIRWARVLRLAARARW</sequence>
<dbReference type="AlphaFoldDB" id="A0A9D2MWG4"/>
<evidence type="ECO:0000313" key="2">
    <source>
        <dbReference type="Proteomes" id="UP000826793"/>
    </source>
</evidence>
<proteinExistence type="predicted"/>
<reference evidence="1" key="2">
    <citation type="submission" date="2021-04" db="EMBL/GenBank/DDBJ databases">
        <authorList>
            <person name="Gilroy R."/>
        </authorList>
    </citation>
    <scope>NUCLEOTIDE SEQUENCE</scope>
    <source>
        <strain evidence="1">CHK185-1770</strain>
    </source>
</reference>
<protein>
    <submittedName>
        <fullName evidence="1">Uncharacterized protein</fullName>
    </submittedName>
</protein>
<reference evidence="1" key="1">
    <citation type="journal article" date="2021" name="PeerJ">
        <title>Extensive microbial diversity within the chicken gut microbiome revealed by metagenomics and culture.</title>
        <authorList>
            <person name="Gilroy R."/>
            <person name="Ravi A."/>
            <person name="Getino M."/>
            <person name="Pursley I."/>
            <person name="Horton D.L."/>
            <person name="Alikhan N.F."/>
            <person name="Baker D."/>
            <person name="Gharbi K."/>
            <person name="Hall N."/>
            <person name="Watson M."/>
            <person name="Adriaenssens E.M."/>
            <person name="Foster-Nyarko E."/>
            <person name="Jarju S."/>
            <person name="Secka A."/>
            <person name="Antonio M."/>
            <person name="Oren A."/>
            <person name="Chaudhuri R.R."/>
            <person name="La Ragione R."/>
            <person name="Hildebrand F."/>
            <person name="Pallen M.J."/>
        </authorList>
    </citation>
    <scope>NUCLEOTIDE SEQUENCE</scope>
    <source>
        <strain evidence="1">CHK185-1770</strain>
    </source>
</reference>
<organism evidence="1 2">
    <name type="scientific">Candidatus Acutalibacter pullicola</name>
    <dbReference type="NCBI Taxonomy" id="2838417"/>
    <lineage>
        <taxon>Bacteria</taxon>
        <taxon>Bacillati</taxon>
        <taxon>Bacillota</taxon>
        <taxon>Clostridia</taxon>
        <taxon>Eubacteriales</taxon>
        <taxon>Acutalibacteraceae</taxon>
        <taxon>Acutalibacter</taxon>
    </lineage>
</organism>
<comment type="caution">
    <text evidence="1">The sequence shown here is derived from an EMBL/GenBank/DDBJ whole genome shotgun (WGS) entry which is preliminary data.</text>
</comment>